<comment type="catalytic activity">
    <reaction evidence="2">
        <text>Hydrolysis of proteins in presence of ATP.</text>
        <dbReference type="EC" id="3.4.21.53"/>
    </reaction>
</comment>
<dbReference type="Pfam" id="PF05362">
    <property type="entry name" value="Lon_C"/>
    <property type="match status" value="1"/>
</dbReference>
<feature type="domain" description="Lon proteolytic" evidence="3">
    <location>
        <begin position="546"/>
        <end position="741"/>
    </location>
</feature>
<gene>
    <name evidence="4" type="primary">lon</name>
    <name evidence="4" type="ORF">CLOACE_01380</name>
</gene>
<evidence type="ECO:0000256" key="2">
    <source>
        <dbReference type="PROSITE-ProRule" id="PRU01122"/>
    </source>
</evidence>
<keyword evidence="1 2" id="KW-0645">Protease</keyword>
<keyword evidence="2 4" id="KW-0378">Hydrolase</keyword>
<proteinExistence type="inferred from homology"/>
<dbReference type="OrthoDB" id="9758568at2"/>
<dbReference type="GO" id="GO:0004252">
    <property type="term" value="F:serine-type endopeptidase activity"/>
    <property type="evidence" value="ECO:0007669"/>
    <property type="project" value="UniProtKB-UniRule"/>
</dbReference>
<keyword evidence="5" id="KW-1185">Reference proteome</keyword>
<dbReference type="InterPro" id="IPR027065">
    <property type="entry name" value="Lon_Prtase"/>
</dbReference>
<protein>
    <recommendedName>
        <fullName evidence="2">endopeptidase La</fullName>
        <ecNumber evidence="2">3.4.21.53</ecNumber>
    </recommendedName>
</protein>
<dbReference type="InterPro" id="IPR041699">
    <property type="entry name" value="AAA_32"/>
</dbReference>
<dbReference type="PROSITE" id="PS51786">
    <property type="entry name" value="LON_PROTEOLYTIC"/>
    <property type="match status" value="1"/>
</dbReference>
<dbReference type="PATRIC" id="fig|1121290.3.peg.140"/>
<organism evidence="4 5">
    <name type="scientific">Clostridium acetireducens DSM 10703</name>
    <dbReference type="NCBI Taxonomy" id="1121290"/>
    <lineage>
        <taxon>Bacteria</taxon>
        <taxon>Bacillati</taxon>
        <taxon>Bacillota</taxon>
        <taxon>Clostridia</taxon>
        <taxon>Eubacteriales</taxon>
        <taxon>Clostridiaceae</taxon>
        <taxon>Clostridium</taxon>
    </lineage>
</organism>
<evidence type="ECO:0000313" key="5">
    <source>
        <dbReference type="Proteomes" id="UP000175744"/>
    </source>
</evidence>
<comment type="caution">
    <text evidence="4">The sequence shown here is derived from an EMBL/GenBank/DDBJ whole genome shotgun (WGS) entry which is preliminary data.</text>
</comment>
<accession>A0A1E8F2C9</accession>
<dbReference type="STRING" id="1121290.CLAOCE_01380"/>
<keyword evidence="2" id="KW-0720">Serine protease</keyword>
<feature type="active site" evidence="2">
    <location>
        <position position="679"/>
    </location>
</feature>
<evidence type="ECO:0000259" key="3">
    <source>
        <dbReference type="PROSITE" id="PS51786"/>
    </source>
</evidence>
<dbReference type="InterPro" id="IPR014721">
    <property type="entry name" value="Ribsml_uS5_D2-typ_fold_subgr"/>
</dbReference>
<dbReference type="SUPFAM" id="SSF54211">
    <property type="entry name" value="Ribosomal protein S5 domain 2-like"/>
    <property type="match status" value="1"/>
</dbReference>
<dbReference type="Pfam" id="PF13654">
    <property type="entry name" value="AAA_32"/>
    <property type="match status" value="1"/>
</dbReference>
<name>A0A1E8F2C9_9CLOT</name>
<dbReference type="GO" id="GO:0006508">
    <property type="term" value="P:proteolysis"/>
    <property type="evidence" value="ECO:0007669"/>
    <property type="project" value="UniProtKB-KW"/>
</dbReference>
<dbReference type="EC" id="3.4.21.53" evidence="2"/>
<dbReference type="PANTHER" id="PTHR10046">
    <property type="entry name" value="ATP DEPENDENT LON PROTEASE FAMILY MEMBER"/>
    <property type="match status" value="1"/>
</dbReference>
<dbReference type="EMBL" id="LZFO01000002">
    <property type="protein sequence ID" value="OFI07534.1"/>
    <property type="molecule type" value="Genomic_DNA"/>
</dbReference>
<dbReference type="InterPro" id="IPR020568">
    <property type="entry name" value="Ribosomal_Su5_D2-typ_SF"/>
</dbReference>
<comment type="similarity">
    <text evidence="2">Belongs to the peptidase S16 family.</text>
</comment>
<reference evidence="4 5" key="1">
    <citation type="submission" date="2016-06" db="EMBL/GenBank/DDBJ databases">
        <title>Genome sequence of Clostridium acetireducens DSM 10703.</title>
        <authorList>
            <person name="Poehlein A."/>
            <person name="Fluechter S."/>
            <person name="Duerre P."/>
            <person name="Daniel R."/>
        </authorList>
    </citation>
    <scope>NUCLEOTIDE SEQUENCE [LARGE SCALE GENOMIC DNA]</scope>
    <source>
        <strain evidence="4 5">DSM 10703</strain>
    </source>
</reference>
<evidence type="ECO:0000313" key="4">
    <source>
        <dbReference type="EMBL" id="OFI07534.1"/>
    </source>
</evidence>
<dbReference type="AlphaFoldDB" id="A0A1E8F2C9"/>
<evidence type="ECO:0000256" key="1">
    <source>
        <dbReference type="ARBA" id="ARBA00022670"/>
    </source>
</evidence>
<sequence>MRNKLKSEEVVYKFDLTGIKLDNNKNYMPEYEQVYENIKTALQINKFGYNVYLIDDFSMDKLNNITDFIKENVKNKEKPKDICYVIYEDEKSPEALFLKNGKGNLLKKTLHNIQEEYSKIVINFYLNSSIKEKEEILENMQKKRNEIVGSLIEEAEESGFQIKVYKSGFKFLPTKDGKPITEKEYEILGEYEKEEILNKLNILKKKAQNILIMLEENENKDLNKIKKIMKEYLSKKIYSLKENYKEDFKEDKNVIEYLNFVCNKIGESLANIYSINYDDDEELISKSIYKYDVNVIVDNSKNSKPPIIFEEDPSVNNLLGSIEYENRNGIYVTDLNLIKSGALLKANGGCLILRVNSLFSNANAYYYLKKSLLSGKVRLDYNRGYLELLSLSGLNPKPIDINETVILVGDYSVYDLLYSYDEDFKKIFKIKSEYNPIIDINKSNKEFFVDNIYMNCKKNNLKPLTDDAIKELAKYLSRKAEYKNKLYMDNYELNKILILANSNIEEKNQDYIEKTDIINIVCKEEILEKEVLEKYKENTLLIDVKDKSIGQINGLSVIDMGYYRFGRPIKITCSCYNGTGNIIDIQKESNLSGNIHNKAINTLRGYINTLVNNYEVLPVDFHLNFEQIYGKVDGDSASVAEAIAIISALSKIPIKQNIAVTGSVNQFGKVQPIGGVNDKIEGFFKVCKTIDTIENKGVLIPKSNTKNLVLNEEVEKSIQEGKFNIYYMENMKDAVEILLDIEERNKVDFVLDSIEKEVKKYSSKKRYRR</sequence>
<dbReference type="InterPro" id="IPR027417">
    <property type="entry name" value="P-loop_NTPase"/>
</dbReference>
<dbReference type="GO" id="GO:0004176">
    <property type="term" value="F:ATP-dependent peptidase activity"/>
    <property type="evidence" value="ECO:0007669"/>
    <property type="project" value="UniProtKB-UniRule"/>
</dbReference>
<feature type="active site" evidence="2">
    <location>
        <position position="636"/>
    </location>
</feature>
<dbReference type="PRINTS" id="PR00830">
    <property type="entry name" value="ENDOLAPTASE"/>
</dbReference>
<dbReference type="RefSeq" id="WP_070109119.1">
    <property type="nucleotide sequence ID" value="NZ_LZFO01000002.1"/>
</dbReference>
<dbReference type="Gene3D" id="1.10.8.60">
    <property type="match status" value="1"/>
</dbReference>
<dbReference type="GO" id="GO:0005524">
    <property type="term" value="F:ATP binding"/>
    <property type="evidence" value="ECO:0007669"/>
    <property type="project" value="InterPro"/>
</dbReference>
<dbReference type="Gene3D" id="3.40.50.300">
    <property type="entry name" value="P-loop containing nucleotide triphosphate hydrolases"/>
    <property type="match status" value="2"/>
</dbReference>
<dbReference type="Proteomes" id="UP000175744">
    <property type="component" value="Unassembled WGS sequence"/>
</dbReference>
<dbReference type="Gene3D" id="3.30.230.10">
    <property type="match status" value="1"/>
</dbReference>
<dbReference type="GO" id="GO:0030163">
    <property type="term" value="P:protein catabolic process"/>
    <property type="evidence" value="ECO:0007669"/>
    <property type="project" value="InterPro"/>
</dbReference>
<dbReference type="InterPro" id="IPR008269">
    <property type="entry name" value="Lon_proteolytic"/>
</dbReference>